<dbReference type="GO" id="GO:0016020">
    <property type="term" value="C:membrane"/>
    <property type="evidence" value="ECO:0007669"/>
    <property type="project" value="InterPro"/>
</dbReference>
<comment type="subcellular location">
    <subcellularLocation>
        <location evidence="1">Membrane</location>
        <topology evidence="1">Multi-pass membrane protein</topology>
    </subcellularLocation>
</comment>
<protein>
    <recommendedName>
        <fullName evidence="9">WAT1-related protein</fullName>
    </recommendedName>
</protein>
<dbReference type="AlphaFoldDB" id="A0A022QR07"/>
<keyword evidence="3 6" id="KW-1133">Transmembrane helix</keyword>
<evidence type="ECO:0000256" key="2">
    <source>
        <dbReference type="ARBA" id="ARBA00022692"/>
    </source>
</evidence>
<organism evidence="7 8">
    <name type="scientific">Erythranthe guttata</name>
    <name type="common">Yellow monkey flower</name>
    <name type="synonym">Mimulus guttatus</name>
    <dbReference type="NCBI Taxonomy" id="4155"/>
    <lineage>
        <taxon>Eukaryota</taxon>
        <taxon>Viridiplantae</taxon>
        <taxon>Streptophyta</taxon>
        <taxon>Embryophyta</taxon>
        <taxon>Tracheophyta</taxon>
        <taxon>Spermatophyta</taxon>
        <taxon>Magnoliopsida</taxon>
        <taxon>eudicotyledons</taxon>
        <taxon>Gunneridae</taxon>
        <taxon>Pentapetalae</taxon>
        <taxon>asterids</taxon>
        <taxon>lamiids</taxon>
        <taxon>Lamiales</taxon>
        <taxon>Phrymaceae</taxon>
        <taxon>Erythranthe</taxon>
    </lineage>
</organism>
<dbReference type="EMBL" id="KI631169">
    <property type="protein sequence ID" value="EYU29713.1"/>
    <property type="molecule type" value="Genomic_DNA"/>
</dbReference>
<keyword evidence="8" id="KW-1185">Reference proteome</keyword>
<dbReference type="SUPFAM" id="SSF103481">
    <property type="entry name" value="Multidrug resistance efflux transporter EmrE"/>
    <property type="match status" value="1"/>
</dbReference>
<keyword evidence="4 6" id="KW-0472">Membrane</keyword>
<dbReference type="InterPro" id="IPR037185">
    <property type="entry name" value="EmrE-like"/>
</dbReference>
<evidence type="ECO:0000256" key="6">
    <source>
        <dbReference type="SAM" id="Phobius"/>
    </source>
</evidence>
<dbReference type="GO" id="GO:0022857">
    <property type="term" value="F:transmembrane transporter activity"/>
    <property type="evidence" value="ECO:0007669"/>
    <property type="project" value="InterPro"/>
</dbReference>
<dbReference type="PANTHER" id="PTHR31218">
    <property type="entry name" value="WAT1-RELATED PROTEIN"/>
    <property type="match status" value="1"/>
</dbReference>
<dbReference type="InterPro" id="IPR030184">
    <property type="entry name" value="WAT1-related"/>
</dbReference>
<dbReference type="Proteomes" id="UP000030748">
    <property type="component" value="Unassembled WGS sequence"/>
</dbReference>
<evidence type="ECO:0000256" key="4">
    <source>
        <dbReference type="ARBA" id="ARBA00023136"/>
    </source>
</evidence>
<proteinExistence type="predicted"/>
<evidence type="ECO:0000256" key="5">
    <source>
        <dbReference type="SAM" id="MobiDB-lite"/>
    </source>
</evidence>
<keyword evidence="2 6" id="KW-0812">Transmembrane</keyword>
<accession>A0A022QR07</accession>
<feature type="transmembrane region" description="Helical" evidence="6">
    <location>
        <begin position="18"/>
        <end position="39"/>
    </location>
</feature>
<evidence type="ECO:0008006" key="9">
    <source>
        <dbReference type="Google" id="ProtNLM"/>
    </source>
</evidence>
<dbReference type="STRING" id="4155.A0A022QR07"/>
<evidence type="ECO:0000313" key="8">
    <source>
        <dbReference type="Proteomes" id="UP000030748"/>
    </source>
</evidence>
<feature type="non-terminal residue" evidence="7">
    <location>
        <position position="1"/>
    </location>
</feature>
<name>A0A022QR07_ERYGU</name>
<reference evidence="7 8" key="1">
    <citation type="journal article" date="2013" name="Proc. Natl. Acad. Sci. U.S.A.">
        <title>Fine-scale variation in meiotic recombination in Mimulus inferred from population shotgun sequencing.</title>
        <authorList>
            <person name="Hellsten U."/>
            <person name="Wright K.M."/>
            <person name="Jenkins J."/>
            <person name="Shu S."/>
            <person name="Yuan Y."/>
            <person name="Wessler S.R."/>
            <person name="Schmutz J."/>
            <person name="Willis J.H."/>
            <person name="Rokhsar D.S."/>
        </authorList>
    </citation>
    <scope>NUCLEOTIDE SEQUENCE [LARGE SCALE GENOMIC DNA]</scope>
    <source>
        <strain evidence="8">cv. DUN x IM62</strain>
    </source>
</reference>
<feature type="region of interest" description="Disordered" evidence="5">
    <location>
        <begin position="46"/>
        <end position="70"/>
    </location>
</feature>
<gene>
    <name evidence="7" type="ORF">MIMGU_mgv11b0165801mg</name>
</gene>
<evidence type="ECO:0000256" key="3">
    <source>
        <dbReference type="ARBA" id="ARBA00022989"/>
    </source>
</evidence>
<evidence type="ECO:0000256" key="1">
    <source>
        <dbReference type="ARBA" id="ARBA00004141"/>
    </source>
</evidence>
<sequence>PLTLVVAVVIGVIFMKEVLYIGSLVGAFVLIIGFYAVMWGKSKEGKIEKGSDESSSNLQEPLLQENIEHV</sequence>
<evidence type="ECO:0000313" key="7">
    <source>
        <dbReference type="EMBL" id="EYU29713.1"/>
    </source>
</evidence>